<sequence length="69" mass="7916">MADENTSDWIKFYHQKWVIASLNKCMSKINNEIWVTSSDNTNVAEAAHALSNRRRKNLKLVTAIIQGCH</sequence>
<name>A0A397T305_9GLOM</name>
<dbReference type="EMBL" id="QKYT01000180">
    <property type="protein sequence ID" value="RIA90487.1"/>
    <property type="molecule type" value="Genomic_DNA"/>
</dbReference>
<proteinExistence type="predicted"/>
<protein>
    <submittedName>
        <fullName evidence="1">Uncharacterized protein</fullName>
    </submittedName>
</protein>
<dbReference type="Proteomes" id="UP000265703">
    <property type="component" value="Unassembled WGS sequence"/>
</dbReference>
<comment type="caution">
    <text evidence="1">The sequence shown here is derived from an EMBL/GenBank/DDBJ whole genome shotgun (WGS) entry which is preliminary data.</text>
</comment>
<accession>A0A397T305</accession>
<dbReference type="AlphaFoldDB" id="A0A397T305"/>
<gene>
    <name evidence="1" type="ORF">C1645_154429</name>
</gene>
<evidence type="ECO:0000313" key="2">
    <source>
        <dbReference type="Proteomes" id="UP000265703"/>
    </source>
</evidence>
<organism evidence="1 2">
    <name type="scientific">Glomus cerebriforme</name>
    <dbReference type="NCBI Taxonomy" id="658196"/>
    <lineage>
        <taxon>Eukaryota</taxon>
        <taxon>Fungi</taxon>
        <taxon>Fungi incertae sedis</taxon>
        <taxon>Mucoromycota</taxon>
        <taxon>Glomeromycotina</taxon>
        <taxon>Glomeromycetes</taxon>
        <taxon>Glomerales</taxon>
        <taxon>Glomeraceae</taxon>
        <taxon>Glomus</taxon>
    </lineage>
</organism>
<dbReference type="OrthoDB" id="2447531at2759"/>
<keyword evidence="2" id="KW-1185">Reference proteome</keyword>
<reference evidence="1 2" key="1">
    <citation type="submission" date="2018-06" db="EMBL/GenBank/DDBJ databases">
        <title>Comparative genomics reveals the genomic features of Rhizophagus irregularis, R. cerebriforme, R. diaphanum and Gigaspora rosea, and their symbiotic lifestyle signature.</title>
        <authorList>
            <person name="Morin E."/>
            <person name="San Clemente H."/>
            <person name="Chen E.C.H."/>
            <person name="De La Providencia I."/>
            <person name="Hainaut M."/>
            <person name="Kuo A."/>
            <person name="Kohler A."/>
            <person name="Murat C."/>
            <person name="Tang N."/>
            <person name="Roy S."/>
            <person name="Loubradou J."/>
            <person name="Henrissat B."/>
            <person name="Grigoriev I.V."/>
            <person name="Corradi N."/>
            <person name="Roux C."/>
            <person name="Martin F.M."/>
        </authorList>
    </citation>
    <scope>NUCLEOTIDE SEQUENCE [LARGE SCALE GENOMIC DNA]</scope>
    <source>
        <strain evidence="1 2">DAOM 227022</strain>
    </source>
</reference>
<evidence type="ECO:0000313" key="1">
    <source>
        <dbReference type="EMBL" id="RIA90487.1"/>
    </source>
</evidence>